<proteinExistence type="predicted"/>
<gene>
    <name evidence="1" type="ORF">BU676_10100</name>
</gene>
<comment type="caution">
    <text evidence="1">The sequence shown here is derived from an EMBL/GenBank/DDBJ whole genome shotgun (WGS) entry which is preliminary data.</text>
</comment>
<reference evidence="1 2" key="1">
    <citation type="journal article" date="2016" name="Front. Microbiol.">
        <title>Comprehensive Phylogenetic Analysis of Bovine Non-aureus Staphylococci Species Based on Whole-Genome Sequencing.</title>
        <authorList>
            <person name="Naushad S."/>
            <person name="Barkema H.W."/>
            <person name="Luby C."/>
            <person name="Condas L.A."/>
            <person name="Nobrega D.B."/>
            <person name="Carson D.A."/>
            <person name="De Buck J."/>
        </authorList>
    </citation>
    <scope>NUCLEOTIDE SEQUENCE [LARGE SCALE GENOMIC DNA]</scope>
    <source>
        <strain evidence="1 2">SNUC 1363</strain>
    </source>
</reference>
<dbReference type="RefSeq" id="WP_105965883.1">
    <property type="nucleotide sequence ID" value="NZ_MRZD01000001.1"/>
</dbReference>
<accession>A0ABX5I7G8</accession>
<name>A0ABX5I7G8_STACR</name>
<evidence type="ECO:0000313" key="2">
    <source>
        <dbReference type="Proteomes" id="UP000242008"/>
    </source>
</evidence>
<dbReference type="Proteomes" id="UP000242008">
    <property type="component" value="Unassembled WGS sequence"/>
</dbReference>
<sequence>MTPKEWQDWIRGARERELDKLEFNLHQATANAMAQSKKGVKPMLRQIAKARENLGKNVQAIQHDKERIIEQRKTLRQRQIEEAEALFFKKKGE</sequence>
<protein>
    <recommendedName>
        <fullName evidence="3">Phage protein</fullName>
    </recommendedName>
</protein>
<dbReference type="EMBL" id="PZAO01000028">
    <property type="protein sequence ID" value="PTG68535.1"/>
    <property type="molecule type" value="Genomic_DNA"/>
</dbReference>
<keyword evidence="2" id="KW-1185">Reference proteome</keyword>
<evidence type="ECO:0000313" key="1">
    <source>
        <dbReference type="EMBL" id="PTG68535.1"/>
    </source>
</evidence>
<evidence type="ECO:0008006" key="3">
    <source>
        <dbReference type="Google" id="ProtNLM"/>
    </source>
</evidence>
<organism evidence="1 2">
    <name type="scientific">Staphylococcus chromogenes</name>
    <name type="common">Staphylococcus hyicus subsp. chromogenes</name>
    <dbReference type="NCBI Taxonomy" id="46126"/>
    <lineage>
        <taxon>Bacteria</taxon>
        <taxon>Bacillati</taxon>
        <taxon>Bacillota</taxon>
        <taxon>Bacilli</taxon>
        <taxon>Bacillales</taxon>
        <taxon>Staphylococcaceae</taxon>
        <taxon>Staphylococcus</taxon>
    </lineage>
</organism>